<dbReference type="PANTHER" id="PTHR42912:SF93">
    <property type="entry name" value="N6-ADENOSINE-METHYLTRANSFERASE TMT1A"/>
    <property type="match status" value="1"/>
</dbReference>
<dbReference type="Gene3D" id="3.40.50.150">
    <property type="entry name" value="Vaccinia Virus protein VP39"/>
    <property type="match status" value="1"/>
</dbReference>
<evidence type="ECO:0000313" key="3">
    <source>
        <dbReference type="Proteomes" id="UP000612282"/>
    </source>
</evidence>
<dbReference type="RefSeq" id="WP_203799361.1">
    <property type="nucleotide sequence ID" value="NZ_BAAAQE010000092.1"/>
</dbReference>
<proteinExistence type="predicted"/>
<sequence length="254" mass="26806">MGSTRLDAGYFDEWYADMGGSADRDAVIAGAMGLPAELRDAGVLSWSAIGEVASALELPADGVLVDVACGRGGYGIEIAKRAGGRLVGVDFSAVALAVAAVTGAERLPGRAEFRVGDLAGTGLPDQVADAVMCVDAVQFAAPPLAAVVEFRRLLKPGGRVALTCWEAVDPADGRVPARIRAVDLRRDLTTAGFTEIRVAEMPQWRVAERELWESAMAADGSDPAVRAMQDEGRRSLETFDAMRRVFATARRAAE</sequence>
<feature type="domain" description="Methyltransferase type 11" evidence="1">
    <location>
        <begin position="65"/>
        <end position="161"/>
    </location>
</feature>
<dbReference type="Proteomes" id="UP000612282">
    <property type="component" value="Unassembled WGS sequence"/>
</dbReference>
<evidence type="ECO:0000259" key="1">
    <source>
        <dbReference type="Pfam" id="PF08241"/>
    </source>
</evidence>
<dbReference type="SUPFAM" id="SSF53335">
    <property type="entry name" value="S-adenosyl-L-methionine-dependent methyltransferases"/>
    <property type="match status" value="1"/>
</dbReference>
<name>A0ABQ3XF85_9ACTN</name>
<accession>A0ABQ3XF85</accession>
<reference evidence="2 3" key="1">
    <citation type="submission" date="2021-01" db="EMBL/GenBank/DDBJ databases">
        <title>Whole genome shotgun sequence of Actinoplanes couchii NBRC 106145.</title>
        <authorList>
            <person name="Komaki H."/>
            <person name="Tamura T."/>
        </authorList>
    </citation>
    <scope>NUCLEOTIDE SEQUENCE [LARGE SCALE GENOMIC DNA]</scope>
    <source>
        <strain evidence="2 3">NBRC 106145</strain>
    </source>
</reference>
<organism evidence="2 3">
    <name type="scientific">Actinoplanes couchii</name>
    <dbReference type="NCBI Taxonomy" id="403638"/>
    <lineage>
        <taxon>Bacteria</taxon>
        <taxon>Bacillati</taxon>
        <taxon>Actinomycetota</taxon>
        <taxon>Actinomycetes</taxon>
        <taxon>Micromonosporales</taxon>
        <taxon>Micromonosporaceae</taxon>
        <taxon>Actinoplanes</taxon>
    </lineage>
</organism>
<dbReference type="InterPro" id="IPR050508">
    <property type="entry name" value="Methyltransf_Superfamily"/>
</dbReference>
<dbReference type="Pfam" id="PF08241">
    <property type="entry name" value="Methyltransf_11"/>
    <property type="match status" value="1"/>
</dbReference>
<protein>
    <recommendedName>
        <fullName evidence="1">Methyltransferase type 11 domain-containing protein</fullName>
    </recommendedName>
</protein>
<dbReference type="CDD" id="cd02440">
    <property type="entry name" value="AdoMet_MTases"/>
    <property type="match status" value="1"/>
</dbReference>
<dbReference type="PANTHER" id="PTHR42912">
    <property type="entry name" value="METHYLTRANSFERASE"/>
    <property type="match status" value="1"/>
</dbReference>
<comment type="caution">
    <text evidence="2">The sequence shown here is derived from an EMBL/GenBank/DDBJ whole genome shotgun (WGS) entry which is preliminary data.</text>
</comment>
<evidence type="ECO:0000313" key="2">
    <source>
        <dbReference type="EMBL" id="GID57090.1"/>
    </source>
</evidence>
<keyword evidence="3" id="KW-1185">Reference proteome</keyword>
<gene>
    <name evidence="2" type="ORF">Aco03nite_054940</name>
</gene>
<dbReference type="InterPro" id="IPR013216">
    <property type="entry name" value="Methyltransf_11"/>
</dbReference>
<dbReference type="EMBL" id="BOMG01000065">
    <property type="protein sequence ID" value="GID57090.1"/>
    <property type="molecule type" value="Genomic_DNA"/>
</dbReference>
<dbReference type="InterPro" id="IPR029063">
    <property type="entry name" value="SAM-dependent_MTases_sf"/>
</dbReference>